<dbReference type="PANTHER" id="PTHR43895">
    <property type="entry name" value="CALCIUM/CALMODULIN-DEPENDENT PROTEIN KINASE KINASE-RELATED"/>
    <property type="match status" value="1"/>
</dbReference>
<dbReference type="SMART" id="SM00220">
    <property type="entry name" value="S_TKc"/>
    <property type="match status" value="1"/>
</dbReference>
<evidence type="ECO:0000259" key="13">
    <source>
        <dbReference type="PROSITE" id="PS50011"/>
    </source>
</evidence>
<dbReference type="InterPro" id="IPR011009">
    <property type="entry name" value="Kinase-like_dom_sf"/>
</dbReference>
<keyword evidence="6" id="KW-0418">Kinase</keyword>
<dbReference type="GO" id="GO:0005524">
    <property type="term" value="F:ATP binding"/>
    <property type="evidence" value="ECO:0007669"/>
    <property type="project" value="UniProtKB-UniRule"/>
</dbReference>
<feature type="binding site" evidence="10">
    <location>
        <position position="36"/>
    </location>
    <ligand>
        <name>ATP</name>
        <dbReference type="ChEBI" id="CHEBI:30616"/>
    </ligand>
</feature>
<dbReference type="FunFam" id="1.10.510.10:FF:000571">
    <property type="entry name" value="Maternal embryonic leucine zipper kinase"/>
    <property type="match status" value="1"/>
</dbReference>
<evidence type="ECO:0000256" key="10">
    <source>
        <dbReference type="PROSITE-ProRule" id="PRU10141"/>
    </source>
</evidence>
<dbReference type="InterPro" id="IPR008271">
    <property type="entry name" value="Ser/Thr_kinase_AS"/>
</dbReference>
<dbReference type="GO" id="GO:0004674">
    <property type="term" value="F:protein serine/threonine kinase activity"/>
    <property type="evidence" value="ECO:0007669"/>
    <property type="project" value="UniProtKB-KW"/>
</dbReference>
<dbReference type="Pfam" id="PF00069">
    <property type="entry name" value="Pkinase"/>
    <property type="match status" value="1"/>
</dbReference>
<dbReference type="AlphaFoldDB" id="A0AAD1UD98"/>
<dbReference type="InterPro" id="IPR017441">
    <property type="entry name" value="Protein_kinase_ATP_BS"/>
</dbReference>
<feature type="coiled-coil region" evidence="12">
    <location>
        <begin position="278"/>
        <end position="348"/>
    </location>
</feature>
<evidence type="ECO:0000256" key="3">
    <source>
        <dbReference type="ARBA" id="ARBA00022527"/>
    </source>
</evidence>
<keyword evidence="12" id="KW-0175">Coiled coil</keyword>
<evidence type="ECO:0000256" key="7">
    <source>
        <dbReference type="ARBA" id="ARBA00022840"/>
    </source>
</evidence>
<dbReference type="Gene3D" id="1.10.510.10">
    <property type="entry name" value="Transferase(Phosphotransferase) domain 1"/>
    <property type="match status" value="1"/>
</dbReference>
<evidence type="ECO:0000256" key="4">
    <source>
        <dbReference type="ARBA" id="ARBA00022679"/>
    </source>
</evidence>
<reference evidence="14" key="1">
    <citation type="submission" date="2023-07" db="EMBL/GenBank/DDBJ databases">
        <authorList>
            <consortium name="AG Swart"/>
            <person name="Singh M."/>
            <person name="Singh A."/>
            <person name="Seah K."/>
            <person name="Emmerich C."/>
        </authorList>
    </citation>
    <scope>NUCLEOTIDE SEQUENCE</scope>
    <source>
        <strain evidence="14">DP1</strain>
    </source>
</reference>
<dbReference type="PROSITE" id="PS50011">
    <property type="entry name" value="PROTEIN_KINASE_DOM"/>
    <property type="match status" value="1"/>
</dbReference>
<organism evidence="14 15">
    <name type="scientific">Euplotes crassus</name>
    <dbReference type="NCBI Taxonomy" id="5936"/>
    <lineage>
        <taxon>Eukaryota</taxon>
        <taxon>Sar</taxon>
        <taxon>Alveolata</taxon>
        <taxon>Ciliophora</taxon>
        <taxon>Intramacronucleata</taxon>
        <taxon>Spirotrichea</taxon>
        <taxon>Hypotrichia</taxon>
        <taxon>Euplotida</taxon>
        <taxon>Euplotidae</taxon>
        <taxon>Moneuplotes</taxon>
    </lineage>
</organism>
<dbReference type="InterPro" id="IPR000719">
    <property type="entry name" value="Prot_kinase_dom"/>
</dbReference>
<comment type="similarity">
    <text evidence="11">Belongs to the protein kinase superfamily.</text>
</comment>
<evidence type="ECO:0000256" key="1">
    <source>
        <dbReference type="ARBA" id="ARBA00011245"/>
    </source>
</evidence>
<dbReference type="PANTHER" id="PTHR43895:SF32">
    <property type="entry name" value="SERINE_THREONINE-PROTEIN KINASE CHK1"/>
    <property type="match status" value="1"/>
</dbReference>
<evidence type="ECO:0000256" key="8">
    <source>
        <dbReference type="ARBA" id="ARBA00047899"/>
    </source>
</evidence>
<protein>
    <recommendedName>
        <fullName evidence="2">non-specific serine/threonine protein kinase</fullName>
        <ecNumber evidence="2">2.7.11.1</ecNumber>
    </recommendedName>
</protein>
<keyword evidence="7 10" id="KW-0067">ATP-binding</keyword>
<keyword evidence="3 11" id="KW-0723">Serine/threonine-protein kinase</keyword>
<evidence type="ECO:0000256" key="5">
    <source>
        <dbReference type="ARBA" id="ARBA00022741"/>
    </source>
</evidence>
<name>A0AAD1UD98_EUPCR</name>
<keyword evidence="15" id="KW-1185">Reference proteome</keyword>
<dbReference type="EMBL" id="CAMPGE010006261">
    <property type="protein sequence ID" value="CAI2365107.1"/>
    <property type="molecule type" value="Genomic_DNA"/>
</dbReference>
<keyword evidence="4" id="KW-0808">Transferase</keyword>
<proteinExistence type="inferred from homology"/>
<comment type="catalytic activity">
    <reaction evidence="9">
        <text>L-seryl-[protein] + ATP = O-phospho-L-seryl-[protein] + ADP + H(+)</text>
        <dbReference type="Rhea" id="RHEA:17989"/>
        <dbReference type="Rhea" id="RHEA-COMP:9863"/>
        <dbReference type="Rhea" id="RHEA-COMP:11604"/>
        <dbReference type="ChEBI" id="CHEBI:15378"/>
        <dbReference type="ChEBI" id="CHEBI:29999"/>
        <dbReference type="ChEBI" id="CHEBI:30616"/>
        <dbReference type="ChEBI" id="CHEBI:83421"/>
        <dbReference type="ChEBI" id="CHEBI:456216"/>
        <dbReference type="EC" id="2.7.11.1"/>
    </reaction>
</comment>
<dbReference type="Proteomes" id="UP001295684">
    <property type="component" value="Unassembled WGS sequence"/>
</dbReference>
<keyword evidence="5 10" id="KW-0547">Nucleotide-binding</keyword>
<feature type="domain" description="Protein kinase" evidence="13">
    <location>
        <begin position="7"/>
        <end position="274"/>
    </location>
</feature>
<evidence type="ECO:0000256" key="12">
    <source>
        <dbReference type="SAM" id="Coils"/>
    </source>
</evidence>
<accession>A0AAD1UD98</accession>
<comment type="catalytic activity">
    <reaction evidence="8">
        <text>L-threonyl-[protein] + ATP = O-phospho-L-threonyl-[protein] + ADP + H(+)</text>
        <dbReference type="Rhea" id="RHEA:46608"/>
        <dbReference type="Rhea" id="RHEA-COMP:11060"/>
        <dbReference type="Rhea" id="RHEA-COMP:11605"/>
        <dbReference type="ChEBI" id="CHEBI:15378"/>
        <dbReference type="ChEBI" id="CHEBI:30013"/>
        <dbReference type="ChEBI" id="CHEBI:30616"/>
        <dbReference type="ChEBI" id="CHEBI:61977"/>
        <dbReference type="ChEBI" id="CHEBI:456216"/>
        <dbReference type="EC" id="2.7.11.1"/>
    </reaction>
</comment>
<dbReference type="PROSITE" id="PS00107">
    <property type="entry name" value="PROTEIN_KINASE_ATP"/>
    <property type="match status" value="1"/>
</dbReference>
<evidence type="ECO:0000256" key="9">
    <source>
        <dbReference type="ARBA" id="ARBA00048679"/>
    </source>
</evidence>
<dbReference type="SUPFAM" id="SSF56112">
    <property type="entry name" value="Protein kinase-like (PK-like)"/>
    <property type="match status" value="1"/>
</dbReference>
<dbReference type="EC" id="2.7.11.1" evidence="2"/>
<evidence type="ECO:0000313" key="15">
    <source>
        <dbReference type="Proteomes" id="UP001295684"/>
    </source>
</evidence>
<comment type="subunit">
    <text evidence="1">Monomer.</text>
</comment>
<dbReference type="GO" id="GO:0007165">
    <property type="term" value="P:signal transduction"/>
    <property type="evidence" value="ECO:0007669"/>
    <property type="project" value="TreeGrafter"/>
</dbReference>
<dbReference type="PROSITE" id="PS00108">
    <property type="entry name" value="PROTEIN_KINASE_ST"/>
    <property type="match status" value="1"/>
</dbReference>
<evidence type="ECO:0000313" key="14">
    <source>
        <dbReference type="EMBL" id="CAI2365107.1"/>
    </source>
</evidence>
<evidence type="ECO:0000256" key="11">
    <source>
        <dbReference type="RuleBase" id="RU000304"/>
    </source>
</evidence>
<sequence>MPNCGKYKIKKKLGGGAFGQVFLSKNEETSKHVAIKIIKPEVLEKGTIDMIAKEVNILMELDHPNITRLLEAGFMDLSSRGKSNEVYCIALELARGGELFDFISISGAFDEDICRYYFLQLLDGIEHLHNKGISHRDLKTENILLDKHYKLKIADFGFSTTKSTNSTRVGTSGYMPPEFYYKKTYSAQAADIYGIGLILFIMRSQCRPYLNAKVDDAQYKYIHRNTPDAFWKYYTKRKGKDYFSEEFKSLLNSLLCFNPCHRLSISEIREHPWTMGPVATSEEVKEEFSRRKMELDEEMKKQKAKDPKATTFDMSLIEGRSVHRGVRDEDDEENLEVYMREEQEYEDEMENYHSFFSTSNLEDLWGVLCEYVITESGGKATFSSNEYSVSTEIVDTDEEEKERLSTDEPSLNAGEYMVHILKVPDQEKHYVEGILLEGDKFKFTENFNQLKQYFGGHINATLAD</sequence>
<evidence type="ECO:0000256" key="2">
    <source>
        <dbReference type="ARBA" id="ARBA00012513"/>
    </source>
</evidence>
<comment type="caution">
    <text evidence="14">The sequence shown here is derived from an EMBL/GenBank/DDBJ whole genome shotgun (WGS) entry which is preliminary data.</text>
</comment>
<evidence type="ECO:0000256" key="6">
    <source>
        <dbReference type="ARBA" id="ARBA00022777"/>
    </source>
</evidence>
<gene>
    <name evidence="14" type="ORF">ECRASSUSDP1_LOCUS6457</name>
</gene>